<protein>
    <recommendedName>
        <fullName evidence="4">G-protein coupled receptors family 1 profile domain-containing protein</fullName>
    </recommendedName>
</protein>
<keyword evidence="3" id="KW-1185">Reference proteome</keyword>
<feature type="transmembrane region" description="Helical" evidence="1">
    <location>
        <begin position="120"/>
        <end position="143"/>
    </location>
</feature>
<name>A0A0C3PZ87_PISTI</name>
<feature type="transmembrane region" description="Helical" evidence="1">
    <location>
        <begin position="46"/>
        <end position="66"/>
    </location>
</feature>
<dbReference type="OrthoDB" id="3341077at2759"/>
<evidence type="ECO:0000313" key="2">
    <source>
        <dbReference type="EMBL" id="KIO15136.1"/>
    </source>
</evidence>
<organism evidence="2 3">
    <name type="scientific">Pisolithus tinctorius Marx 270</name>
    <dbReference type="NCBI Taxonomy" id="870435"/>
    <lineage>
        <taxon>Eukaryota</taxon>
        <taxon>Fungi</taxon>
        <taxon>Dikarya</taxon>
        <taxon>Basidiomycota</taxon>
        <taxon>Agaricomycotina</taxon>
        <taxon>Agaricomycetes</taxon>
        <taxon>Agaricomycetidae</taxon>
        <taxon>Boletales</taxon>
        <taxon>Sclerodermatineae</taxon>
        <taxon>Pisolithaceae</taxon>
        <taxon>Pisolithus</taxon>
    </lineage>
</organism>
<sequence>MPLSNDFASLIGFACEAVLYGVNAVLFLASLVILHTRRKQNNIFHPVILLNGLIFLCCTTHFAIEFNHFVAALGSTGVDGYANETMPLLGADILVSVTDFLGDVVLIYRCWMIWAHAPIVVILPFLAALGGLACIAGVAHLVLTTNPTSPAPPPAIVPLGLAGYILPLCTNSIVTLLIVFKIWHASRGLPGSPEFVGRGAARHAMSLIIESGLLYLIAQLVYVVLFALNHPALAIVAVMAVQIYGIAPTLIIIRVALGLSSEHTSDTMVSTGIRWVARRGVTSGVSPRRYTDGLEAVTDMENDSAVKESVFKSESSFPTVIGSKDTCQPSHQKHHSPA</sequence>
<evidence type="ECO:0000256" key="1">
    <source>
        <dbReference type="SAM" id="Phobius"/>
    </source>
</evidence>
<keyword evidence="1" id="KW-0472">Membrane</keyword>
<keyword evidence="1" id="KW-1133">Transmembrane helix</keyword>
<feature type="transmembrane region" description="Helical" evidence="1">
    <location>
        <begin position="155"/>
        <end position="183"/>
    </location>
</feature>
<reference evidence="2 3" key="1">
    <citation type="submission" date="2014-04" db="EMBL/GenBank/DDBJ databases">
        <authorList>
            <consortium name="DOE Joint Genome Institute"/>
            <person name="Kuo A."/>
            <person name="Kohler A."/>
            <person name="Costa M.D."/>
            <person name="Nagy L.G."/>
            <person name="Floudas D."/>
            <person name="Copeland A."/>
            <person name="Barry K.W."/>
            <person name="Cichocki N."/>
            <person name="Veneault-Fourrey C."/>
            <person name="LaButti K."/>
            <person name="Lindquist E.A."/>
            <person name="Lipzen A."/>
            <person name="Lundell T."/>
            <person name="Morin E."/>
            <person name="Murat C."/>
            <person name="Sun H."/>
            <person name="Tunlid A."/>
            <person name="Henrissat B."/>
            <person name="Grigoriev I.V."/>
            <person name="Hibbett D.S."/>
            <person name="Martin F."/>
            <person name="Nordberg H.P."/>
            <person name="Cantor M.N."/>
            <person name="Hua S.X."/>
        </authorList>
    </citation>
    <scope>NUCLEOTIDE SEQUENCE [LARGE SCALE GENOMIC DNA]</scope>
    <source>
        <strain evidence="2 3">Marx 270</strain>
    </source>
</reference>
<reference evidence="3" key="2">
    <citation type="submission" date="2015-01" db="EMBL/GenBank/DDBJ databases">
        <title>Evolutionary Origins and Diversification of the Mycorrhizal Mutualists.</title>
        <authorList>
            <consortium name="DOE Joint Genome Institute"/>
            <consortium name="Mycorrhizal Genomics Consortium"/>
            <person name="Kohler A."/>
            <person name="Kuo A."/>
            <person name="Nagy L.G."/>
            <person name="Floudas D."/>
            <person name="Copeland A."/>
            <person name="Barry K.W."/>
            <person name="Cichocki N."/>
            <person name="Veneault-Fourrey C."/>
            <person name="LaButti K."/>
            <person name="Lindquist E.A."/>
            <person name="Lipzen A."/>
            <person name="Lundell T."/>
            <person name="Morin E."/>
            <person name="Murat C."/>
            <person name="Riley R."/>
            <person name="Ohm R."/>
            <person name="Sun H."/>
            <person name="Tunlid A."/>
            <person name="Henrissat B."/>
            <person name="Grigoriev I.V."/>
            <person name="Hibbett D.S."/>
            <person name="Martin F."/>
        </authorList>
    </citation>
    <scope>NUCLEOTIDE SEQUENCE [LARGE SCALE GENOMIC DNA]</scope>
    <source>
        <strain evidence="3">Marx 270</strain>
    </source>
</reference>
<dbReference type="InParanoid" id="A0A0C3PZ87"/>
<dbReference type="AlphaFoldDB" id="A0A0C3PZ87"/>
<evidence type="ECO:0008006" key="4">
    <source>
        <dbReference type="Google" id="ProtNLM"/>
    </source>
</evidence>
<dbReference type="HOGENOM" id="CLU_044614_3_1_1"/>
<dbReference type="EMBL" id="KN831944">
    <property type="protein sequence ID" value="KIO15136.1"/>
    <property type="molecule type" value="Genomic_DNA"/>
</dbReference>
<keyword evidence="1" id="KW-0812">Transmembrane</keyword>
<proteinExistence type="predicted"/>
<feature type="transmembrane region" description="Helical" evidence="1">
    <location>
        <begin position="6"/>
        <end position="34"/>
    </location>
</feature>
<feature type="transmembrane region" description="Helical" evidence="1">
    <location>
        <begin position="234"/>
        <end position="257"/>
    </location>
</feature>
<accession>A0A0C3PZ87</accession>
<feature type="transmembrane region" description="Helical" evidence="1">
    <location>
        <begin position="86"/>
        <end position="108"/>
    </location>
</feature>
<dbReference type="Proteomes" id="UP000054217">
    <property type="component" value="Unassembled WGS sequence"/>
</dbReference>
<gene>
    <name evidence="2" type="ORF">M404DRAFT_203833</name>
</gene>
<feature type="transmembrane region" description="Helical" evidence="1">
    <location>
        <begin position="204"/>
        <end position="228"/>
    </location>
</feature>
<evidence type="ECO:0000313" key="3">
    <source>
        <dbReference type="Proteomes" id="UP000054217"/>
    </source>
</evidence>